<evidence type="ECO:0000313" key="2">
    <source>
        <dbReference type="Proteomes" id="UP000593576"/>
    </source>
</evidence>
<name>A0A7J9KZ15_GOSSC</name>
<reference evidence="1 2" key="1">
    <citation type="journal article" date="2019" name="Genome Biol. Evol.">
        <title>Insights into the evolution of the New World diploid cottons (Gossypium, subgenus Houzingenia) based on genome sequencing.</title>
        <authorList>
            <person name="Grover C.E."/>
            <person name="Arick M.A. 2nd"/>
            <person name="Thrash A."/>
            <person name="Conover J.L."/>
            <person name="Sanders W.S."/>
            <person name="Peterson D.G."/>
            <person name="Frelichowski J.E."/>
            <person name="Scheffler J.A."/>
            <person name="Scheffler B.E."/>
            <person name="Wendel J.F."/>
        </authorList>
    </citation>
    <scope>NUCLEOTIDE SEQUENCE [LARGE SCALE GENOMIC DNA]</scope>
    <source>
        <strain evidence="1">1</strain>
        <tissue evidence="1">Leaf</tissue>
    </source>
</reference>
<gene>
    <name evidence="1" type="ORF">Goshw_024098</name>
</gene>
<dbReference type="EMBL" id="JABFAF010000003">
    <property type="protein sequence ID" value="MBA0851661.1"/>
    <property type="molecule type" value="Genomic_DNA"/>
</dbReference>
<organism evidence="1 2">
    <name type="scientific">Gossypium schwendimanii</name>
    <name type="common">Cotton</name>
    <dbReference type="NCBI Taxonomy" id="34291"/>
    <lineage>
        <taxon>Eukaryota</taxon>
        <taxon>Viridiplantae</taxon>
        <taxon>Streptophyta</taxon>
        <taxon>Embryophyta</taxon>
        <taxon>Tracheophyta</taxon>
        <taxon>Spermatophyta</taxon>
        <taxon>Magnoliopsida</taxon>
        <taxon>eudicotyledons</taxon>
        <taxon>Gunneridae</taxon>
        <taxon>Pentapetalae</taxon>
        <taxon>rosids</taxon>
        <taxon>malvids</taxon>
        <taxon>Malvales</taxon>
        <taxon>Malvaceae</taxon>
        <taxon>Malvoideae</taxon>
        <taxon>Gossypium</taxon>
    </lineage>
</organism>
<comment type="caution">
    <text evidence="1">The sequence shown here is derived from an EMBL/GenBank/DDBJ whole genome shotgun (WGS) entry which is preliminary data.</text>
</comment>
<evidence type="ECO:0000313" key="1">
    <source>
        <dbReference type="EMBL" id="MBA0851661.1"/>
    </source>
</evidence>
<proteinExistence type="predicted"/>
<protein>
    <submittedName>
        <fullName evidence="1">Uncharacterized protein</fullName>
    </submittedName>
</protein>
<accession>A0A7J9KZ15</accession>
<dbReference type="Proteomes" id="UP000593576">
    <property type="component" value="Unassembled WGS sequence"/>
</dbReference>
<dbReference type="AlphaFoldDB" id="A0A7J9KZ15"/>
<keyword evidence="2" id="KW-1185">Reference proteome</keyword>
<sequence length="102" mass="11800">MVLLFTSYGRIINLSTPMLVTGHYPYCKACIKAYIESIGEKACRSILTRLEPPMMENEKGRVPKPEGQWTIEEECLTKHCLQFSMELICKNSREWQNVMSPK</sequence>
<dbReference type="OrthoDB" id="1743754at2759"/>